<reference evidence="1 2" key="2">
    <citation type="journal article" date="2022" name="Mol. Ecol. Resour.">
        <title>The genomes of chicory, endive, great burdock and yacon provide insights into Asteraceae paleo-polyploidization history and plant inulin production.</title>
        <authorList>
            <person name="Fan W."/>
            <person name="Wang S."/>
            <person name="Wang H."/>
            <person name="Wang A."/>
            <person name="Jiang F."/>
            <person name="Liu H."/>
            <person name="Zhao H."/>
            <person name="Xu D."/>
            <person name="Zhang Y."/>
        </authorList>
    </citation>
    <scope>NUCLEOTIDE SEQUENCE [LARGE SCALE GENOMIC DNA]</scope>
    <source>
        <strain evidence="2">cv. Niubang</strain>
    </source>
</reference>
<sequence>MEVHEDDDSIIMEEMKIHIKGKRTKRPRPSSSLNLTTTTTTTTDTNSNIDFTTIPQNNHNNNDEDVANSLILLAHGQYLPPPSDTVVLPSHRLYVYECKTCNRGFTSFQALGGHRASHNKPPHKDVRDQLSKNKTPLSNFICPNKPLTSSSNPSGSTKGPKVHECAICGSDFASGQALGGHMRRHRSVVPTTMSTTVDEHHESKKHKTRVLSLDLNLPALIEDDDHNETEFSFGSNDQIIVFSTPSLVDCQF</sequence>
<keyword evidence="2" id="KW-1185">Reference proteome</keyword>
<dbReference type="EMBL" id="CM042054">
    <property type="protein sequence ID" value="KAI3706707.1"/>
    <property type="molecule type" value="Genomic_DNA"/>
</dbReference>
<evidence type="ECO:0000313" key="1">
    <source>
        <dbReference type="EMBL" id="KAI3706707.1"/>
    </source>
</evidence>
<comment type="caution">
    <text evidence="1">The sequence shown here is derived from an EMBL/GenBank/DDBJ whole genome shotgun (WGS) entry which is preliminary data.</text>
</comment>
<evidence type="ECO:0000313" key="2">
    <source>
        <dbReference type="Proteomes" id="UP001055879"/>
    </source>
</evidence>
<reference evidence="2" key="1">
    <citation type="journal article" date="2022" name="Mol. Ecol. Resour.">
        <title>The genomes of chicory, endive, great burdock and yacon provide insights into Asteraceae palaeo-polyploidization history and plant inulin production.</title>
        <authorList>
            <person name="Fan W."/>
            <person name="Wang S."/>
            <person name="Wang H."/>
            <person name="Wang A."/>
            <person name="Jiang F."/>
            <person name="Liu H."/>
            <person name="Zhao H."/>
            <person name="Xu D."/>
            <person name="Zhang Y."/>
        </authorList>
    </citation>
    <scope>NUCLEOTIDE SEQUENCE [LARGE SCALE GENOMIC DNA]</scope>
    <source>
        <strain evidence="2">cv. Niubang</strain>
    </source>
</reference>
<proteinExistence type="predicted"/>
<gene>
    <name evidence="1" type="ORF">L6452_24630</name>
</gene>
<dbReference type="Proteomes" id="UP001055879">
    <property type="component" value="Linkage Group LG08"/>
</dbReference>
<accession>A0ACB9AA31</accession>
<organism evidence="1 2">
    <name type="scientific">Arctium lappa</name>
    <name type="common">Greater burdock</name>
    <name type="synonym">Lappa major</name>
    <dbReference type="NCBI Taxonomy" id="4217"/>
    <lineage>
        <taxon>Eukaryota</taxon>
        <taxon>Viridiplantae</taxon>
        <taxon>Streptophyta</taxon>
        <taxon>Embryophyta</taxon>
        <taxon>Tracheophyta</taxon>
        <taxon>Spermatophyta</taxon>
        <taxon>Magnoliopsida</taxon>
        <taxon>eudicotyledons</taxon>
        <taxon>Gunneridae</taxon>
        <taxon>Pentapetalae</taxon>
        <taxon>asterids</taxon>
        <taxon>campanulids</taxon>
        <taxon>Asterales</taxon>
        <taxon>Asteraceae</taxon>
        <taxon>Carduoideae</taxon>
        <taxon>Cardueae</taxon>
        <taxon>Arctiinae</taxon>
        <taxon>Arctium</taxon>
    </lineage>
</organism>
<protein>
    <submittedName>
        <fullName evidence="1">Uncharacterized protein</fullName>
    </submittedName>
</protein>
<name>A0ACB9AA31_ARCLA</name>